<accession>A0A094Q909</accession>
<feature type="non-terminal residue" evidence="3">
    <location>
        <position position="1"/>
    </location>
</feature>
<dbReference type="PROSITE" id="PS51178">
    <property type="entry name" value="PASTA"/>
    <property type="match status" value="3"/>
</dbReference>
<dbReference type="EMBL" id="JNSL01000026">
    <property type="protein sequence ID" value="KGA19867.1"/>
    <property type="molecule type" value="Genomic_DNA"/>
</dbReference>
<keyword evidence="1" id="KW-0472">Membrane</keyword>
<protein>
    <recommendedName>
        <fullName evidence="2">PASTA domain-containing protein</fullName>
    </recommendedName>
</protein>
<feature type="domain" description="PASTA" evidence="2">
    <location>
        <begin position="236"/>
        <end position="302"/>
    </location>
</feature>
<gene>
    <name evidence="3" type="ORF">GM51_5875</name>
</gene>
<name>A0A094Q909_9ZZZZ</name>
<evidence type="ECO:0000256" key="1">
    <source>
        <dbReference type="SAM" id="Phobius"/>
    </source>
</evidence>
<feature type="domain" description="PASTA" evidence="2">
    <location>
        <begin position="170"/>
        <end position="235"/>
    </location>
</feature>
<evidence type="ECO:0000313" key="3">
    <source>
        <dbReference type="EMBL" id="KGA19867.1"/>
    </source>
</evidence>
<reference evidence="3" key="1">
    <citation type="submission" date="2014-06" db="EMBL/GenBank/DDBJ databases">
        <title>Key roles for freshwater Actinobacteria revealed by deep metagenomic sequencing.</title>
        <authorList>
            <person name="Ghai R."/>
            <person name="Mizuno C.M."/>
            <person name="Picazo A."/>
            <person name="Camacho A."/>
            <person name="Rodriguez-Valera F."/>
        </authorList>
    </citation>
    <scope>NUCLEOTIDE SEQUENCE</scope>
</reference>
<dbReference type="InterPro" id="IPR005543">
    <property type="entry name" value="PASTA_dom"/>
</dbReference>
<keyword evidence="1" id="KW-0812">Transmembrane</keyword>
<dbReference type="CDD" id="cd06577">
    <property type="entry name" value="PASTA_pknB"/>
    <property type="match status" value="3"/>
</dbReference>
<sequence>ITLGALAKSPSNRYQTAAEMRSDVERSIAGMPIVSRQNHATEAIPFNAPTTAIPIVDGFPGTVAVAAPKKTNNRTRWFFTGFATVLAASLIFLLGDNLFNTGPETVAVPNVKSQTVEEATLALTDVGLVVGTQTPQADDNAPKGTIIGQDPAAGELIELGQAVNLIVSAGKDQTSVPDLVDLASTEDARLALTEARLVLGKVTPKDSDKPEGTVIEQLPAANTAVDIGTLVSITVSSGKVPVPNVVGATQTDAKNTLLNAGFLVEVIIEENGAVPENTVISQNPAADAVTLKGTTVTIKVSKLPIVVAPTPSPTVTTP</sequence>
<dbReference type="AlphaFoldDB" id="A0A094Q909"/>
<comment type="caution">
    <text evidence="3">The sequence shown here is derived from an EMBL/GenBank/DDBJ whole genome shotgun (WGS) entry which is preliminary data.</text>
</comment>
<dbReference type="SMART" id="SM00740">
    <property type="entry name" value="PASTA"/>
    <property type="match status" value="3"/>
</dbReference>
<feature type="domain" description="PASTA" evidence="2">
    <location>
        <begin position="102"/>
        <end position="169"/>
    </location>
</feature>
<evidence type="ECO:0000259" key="2">
    <source>
        <dbReference type="PROSITE" id="PS51178"/>
    </source>
</evidence>
<proteinExistence type="predicted"/>
<keyword evidence="1" id="KW-1133">Transmembrane helix</keyword>
<feature type="transmembrane region" description="Helical" evidence="1">
    <location>
        <begin position="77"/>
        <end position="95"/>
    </location>
</feature>
<dbReference type="Pfam" id="PF03793">
    <property type="entry name" value="PASTA"/>
    <property type="match status" value="3"/>
</dbReference>
<organism evidence="3">
    <name type="scientific">freshwater metagenome</name>
    <dbReference type="NCBI Taxonomy" id="449393"/>
    <lineage>
        <taxon>unclassified sequences</taxon>
        <taxon>metagenomes</taxon>
        <taxon>ecological metagenomes</taxon>
    </lineage>
</organism>
<dbReference type="Gene3D" id="3.30.10.20">
    <property type="match status" value="3"/>
</dbReference>